<sequence length="336" mass="39665">MFTTKHQIVRYNKLDKCFQNFGREYSILDLLDAVNEAIIDYDPNSSGVQMRTLRKDISFMRSEAGYNAPIDTIKGSTGVNYYRYTDKGFSINKSPLNETEAEQLKKAISILQRFEGSPEFEWVNELGPLLNDKFSLKSQDKKVMSLESNIDYKGYNYITPIFNAIVNKTVLKIKYEPFNKSEYEVTFHPYFLKQYNSRWFVFGYNEYNDNSQWNLALDRINGDTDTTNNKYKEDTTDWEEFFDDIIGVSKNIENKIEEVKLVFHKEQAPYIETKPLHWSQKNKYLDDGSLEIRIKVMLNYELEMRILSFGEKIIVIEPVDLVNRILKRINQQINNY</sequence>
<dbReference type="InterPro" id="IPR057727">
    <property type="entry name" value="WCX_dom"/>
</dbReference>
<evidence type="ECO:0000259" key="1">
    <source>
        <dbReference type="Pfam" id="PF13280"/>
    </source>
</evidence>
<reference evidence="4" key="1">
    <citation type="journal article" date="2019" name="Int. J. Syst. Evol. Microbiol.">
        <title>The Global Catalogue of Microorganisms (GCM) 10K type strain sequencing project: providing services to taxonomists for standard genome sequencing and annotation.</title>
        <authorList>
            <consortium name="The Broad Institute Genomics Platform"/>
            <consortium name="The Broad Institute Genome Sequencing Center for Infectious Disease"/>
            <person name="Wu L."/>
            <person name="Ma J."/>
        </authorList>
    </citation>
    <scope>NUCLEOTIDE SEQUENCE [LARGE SCALE GENOMIC DNA]</scope>
    <source>
        <strain evidence="4">KCTC 52644</strain>
    </source>
</reference>
<dbReference type="Pfam" id="PF13280">
    <property type="entry name" value="WYL"/>
    <property type="match status" value="1"/>
</dbReference>
<evidence type="ECO:0000313" key="3">
    <source>
        <dbReference type="EMBL" id="MFD2907513.1"/>
    </source>
</evidence>
<name>A0ABW5Z477_9FLAO</name>
<dbReference type="PROSITE" id="PS52050">
    <property type="entry name" value="WYL"/>
    <property type="match status" value="1"/>
</dbReference>
<dbReference type="Pfam" id="PF25583">
    <property type="entry name" value="WCX"/>
    <property type="match status" value="1"/>
</dbReference>
<organism evidence="3 4">
    <name type="scientific">Flavobacterium ardleyense</name>
    <dbReference type="NCBI Taxonomy" id="2038737"/>
    <lineage>
        <taxon>Bacteria</taxon>
        <taxon>Pseudomonadati</taxon>
        <taxon>Bacteroidota</taxon>
        <taxon>Flavobacteriia</taxon>
        <taxon>Flavobacteriales</taxon>
        <taxon>Flavobacteriaceae</taxon>
        <taxon>Flavobacterium</taxon>
    </lineage>
</organism>
<dbReference type="InterPro" id="IPR051534">
    <property type="entry name" value="CBASS_pafABC_assoc_protein"/>
</dbReference>
<feature type="domain" description="WCX" evidence="2">
    <location>
        <begin position="257"/>
        <end position="329"/>
    </location>
</feature>
<evidence type="ECO:0000313" key="4">
    <source>
        <dbReference type="Proteomes" id="UP001597549"/>
    </source>
</evidence>
<proteinExistence type="predicted"/>
<evidence type="ECO:0000259" key="2">
    <source>
        <dbReference type="Pfam" id="PF25583"/>
    </source>
</evidence>
<feature type="domain" description="WYL" evidence="1">
    <location>
        <begin position="158"/>
        <end position="220"/>
    </location>
</feature>
<keyword evidence="4" id="KW-1185">Reference proteome</keyword>
<protein>
    <submittedName>
        <fullName evidence="3">Helix-turn-helix transcriptional regulator</fullName>
    </submittedName>
</protein>
<dbReference type="InterPro" id="IPR026881">
    <property type="entry name" value="WYL_dom"/>
</dbReference>
<dbReference type="RefSeq" id="WP_379803769.1">
    <property type="nucleotide sequence ID" value="NZ_JBHUOL010000006.1"/>
</dbReference>
<dbReference type="EMBL" id="JBHUOL010000006">
    <property type="protein sequence ID" value="MFD2907513.1"/>
    <property type="molecule type" value="Genomic_DNA"/>
</dbReference>
<dbReference type="Proteomes" id="UP001597549">
    <property type="component" value="Unassembled WGS sequence"/>
</dbReference>
<gene>
    <name evidence="3" type="ORF">ACFSX9_02075</name>
</gene>
<dbReference type="PANTHER" id="PTHR34580:SF9">
    <property type="entry name" value="SLL5097 PROTEIN"/>
    <property type="match status" value="1"/>
</dbReference>
<comment type="caution">
    <text evidence="3">The sequence shown here is derived from an EMBL/GenBank/DDBJ whole genome shotgun (WGS) entry which is preliminary data.</text>
</comment>
<accession>A0ABW5Z477</accession>
<dbReference type="PANTHER" id="PTHR34580">
    <property type="match status" value="1"/>
</dbReference>